<feature type="region of interest" description="Disordered" evidence="1">
    <location>
        <begin position="49"/>
        <end position="93"/>
    </location>
</feature>
<evidence type="ECO:0000313" key="2">
    <source>
        <dbReference type="EMBL" id="KAJ8662653.1"/>
    </source>
</evidence>
<protein>
    <submittedName>
        <fullName evidence="2">Uncharacterized protein</fullName>
    </submittedName>
</protein>
<feature type="compositionally biased region" description="Basic and acidic residues" evidence="1">
    <location>
        <begin position="119"/>
        <end position="133"/>
    </location>
</feature>
<dbReference type="Proteomes" id="UP001234581">
    <property type="component" value="Unassembled WGS sequence"/>
</dbReference>
<feature type="compositionally biased region" description="Acidic residues" evidence="1">
    <location>
        <begin position="246"/>
        <end position="260"/>
    </location>
</feature>
<gene>
    <name evidence="2" type="ORF">O0I10_001617</name>
</gene>
<feature type="compositionally biased region" description="Basic and acidic residues" evidence="1">
    <location>
        <begin position="149"/>
        <end position="175"/>
    </location>
</feature>
<feature type="compositionally biased region" description="Polar residues" evidence="1">
    <location>
        <begin position="134"/>
        <end position="148"/>
    </location>
</feature>
<evidence type="ECO:0000256" key="1">
    <source>
        <dbReference type="SAM" id="MobiDB-lite"/>
    </source>
</evidence>
<organism evidence="2 3">
    <name type="scientific">Lichtheimia ornata</name>
    <dbReference type="NCBI Taxonomy" id="688661"/>
    <lineage>
        <taxon>Eukaryota</taxon>
        <taxon>Fungi</taxon>
        <taxon>Fungi incertae sedis</taxon>
        <taxon>Mucoromycota</taxon>
        <taxon>Mucoromycotina</taxon>
        <taxon>Mucoromycetes</taxon>
        <taxon>Mucorales</taxon>
        <taxon>Lichtheimiaceae</taxon>
        <taxon>Lichtheimia</taxon>
    </lineage>
</organism>
<dbReference type="EMBL" id="JARTCD010000004">
    <property type="protein sequence ID" value="KAJ8662653.1"/>
    <property type="molecule type" value="Genomic_DNA"/>
</dbReference>
<sequence>MGRQKSSSTTKNALITQFFKKPEANAKKQIAKNDENALTEQEIQERNRRLLQRVDEGDHKKKRPVLRPALSDKSGLGGGLGTKQTAKAPKRHEPACNVLCDNEEPIKKDVGNSKTTINVKERRAPLQEKEVETTKVSMPKSWSTSRNTLNEKESPSPIRSREEHHKSETVAKDTSDSSSSISPCTKDQPTARVKRRRIEDEFMMPTTIRKVLPLRPLSRQSSGEEEQHKGDNETTSDNDKATIYPNEEEDDDDDDEDEDAVCPVYSSPLSSQDDPLSLSPELRPPTSDLQPSPECPSSPYESQSSNNNRSPTLHSSPDHTLPLSLTEQYEEHAAFPVPRGRNLVEKLGIQDPASSQSSSHSTDKDEQNLA</sequence>
<feature type="compositionally biased region" description="Low complexity" evidence="1">
    <location>
        <begin position="266"/>
        <end position="280"/>
    </location>
</feature>
<dbReference type="GeneID" id="83209035"/>
<feature type="compositionally biased region" description="Basic and acidic residues" evidence="1">
    <location>
        <begin position="361"/>
        <end position="370"/>
    </location>
</feature>
<evidence type="ECO:0000313" key="3">
    <source>
        <dbReference type="Proteomes" id="UP001234581"/>
    </source>
</evidence>
<feature type="compositionally biased region" description="Basic and acidic residues" evidence="1">
    <location>
        <begin position="49"/>
        <end position="59"/>
    </location>
</feature>
<name>A0AAD7VCB8_9FUNG</name>
<comment type="caution">
    <text evidence="2">The sequence shown here is derived from an EMBL/GenBank/DDBJ whole genome shotgun (WGS) entry which is preliminary data.</text>
</comment>
<dbReference type="RefSeq" id="XP_058347566.1">
    <property type="nucleotide sequence ID" value="XM_058481709.1"/>
</dbReference>
<reference evidence="2 3" key="1">
    <citation type="submission" date="2023-03" db="EMBL/GenBank/DDBJ databases">
        <title>Genome sequence of Lichtheimia ornata CBS 291.66.</title>
        <authorList>
            <person name="Mohabir J.T."/>
            <person name="Shea T.P."/>
            <person name="Kurbessoian T."/>
            <person name="Berby B."/>
            <person name="Fontaine J."/>
            <person name="Livny J."/>
            <person name="Gnirke A."/>
            <person name="Stajich J.E."/>
            <person name="Cuomo C.A."/>
        </authorList>
    </citation>
    <scope>NUCLEOTIDE SEQUENCE [LARGE SCALE GENOMIC DNA]</scope>
    <source>
        <strain evidence="2">CBS 291.66</strain>
    </source>
</reference>
<accession>A0AAD7VCB8</accession>
<feature type="compositionally biased region" description="Polar residues" evidence="1">
    <location>
        <begin position="306"/>
        <end position="315"/>
    </location>
</feature>
<feature type="region of interest" description="Disordered" evidence="1">
    <location>
        <begin position="106"/>
        <end position="370"/>
    </location>
</feature>
<feature type="compositionally biased region" description="Basic and acidic residues" evidence="1">
    <location>
        <begin position="225"/>
        <end position="240"/>
    </location>
</feature>
<feature type="compositionally biased region" description="Low complexity" evidence="1">
    <location>
        <begin position="290"/>
        <end position="305"/>
    </location>
</feature>
<dbReference type="AlphaFoldDB" id="A0AAD7VCB8"/>
<keyword evidence="3" id="KW-1185">Reference proteome</keyword>
<proteinExistence type="predicted"/>